<dbReference type="Gene3D" id="1.10.510.10">
    <property type="entry name" value="Transferase(Phosphotransferase) domain 1"/>
    <property type="match status" value="3"/>
</dbReference>
<dbReference type="PROSITE" id="PS50001">
    <property type="entry name" value="SH2"/>
    <property type="match status" value="3"/>
</dbReference>
<evidence type="ECO:0000256" key="9">
    <source>
        <dbReference type="RuleBase" id="RU362096"/>
    </source>
</evidence>
<dbReference type="Pfam" id="PF07714">
    <property type="entry name" value="PK_Tyr_Ser-Thr"/>
    <property type="match status" value="3"/>
</dbReference>
<dbReference type="GO" id="GO:0005524">
    <property type="term" value="F:ATP binding"/>
    <property type="evidence" value="ECO:0007669"/>
    <property type="project" value="UniProtKB-UniRule"/>
</dbReference>
<protein>
    <recommendedName>
        <fullName evidence="9">Tyrosine-protein kinase</fullName>
        <ecNumber evidence="9">2.7.10.2</ecNumber>
    </recommendedName>
</protein>
<feature type="compositionally biased region" description="Basic and acidic residues" evidence="10">
    <location>
        <begin position="23"/>
        <end position="36"/>
    </location>
</feature>
<dbReference type="InterPro" id="IPR008266">
    <property type="entry name" value="Tyr_kinase_AS"/>
</dbReference>
<dbReference type="SMART" id="SM00219">
    <property type="entry name" value="TyrKc"/>
    <property type="match status" value="3"/>
</dbReference>
<dbReference type="InterPro" id="IPR017441">
    <property type="entry name" value="Protein_kinase_ATP_BS"/>
</dbReference>
<evidence type="ECO:0000256" key="1">
    <source>
        <dbReference type="ARBA" id="ARBA00022679"/>
    </source>
</evidence>
<dbReference type="GO" id="GO:0004715">
    <property type="term" value="F:non-membrane spanning protein tyrosine kinase activity"/>
    <property type="evidence" value="ECO:0007669"/>
    <property type="project" value="UniProtKB-EC"/>
</dbReference>
<dbReference type="Gene3D" id="3.30.200.20">
    <property type="entry name" value="Phosphorylase Kinase, domain 1"/>
    <property type="match status" value="2"/>
</dbReference>
<evidence type="ECO:0000259" key="12">
    <source>
        <dbReference type="PROSITE" id="PS50011"/>
    </source>
</evidence>
<feature type="domain" description="SH2" evidence="11">
    <location>
        <begin position="89"/>
        <end position="184"/>
    </location>
</feature>
<feature type="region of interest" description="Disordered" evidence="10">
    <location>
        <begin position="23"/>
        <end position="44"/>
    </location>
</feature>
<dbReference type="InParanoid" id="A0A0V1BAU0"/>
<comment type="similarity">
    <text evidence="9">Belongs to the protein kinase superfamily. Tyr protein kinase family.</text>
</comment>
<dbReference type="PROSITE" id="PS00107">
    <property type="entry name" value="PROTEIN_KINASE_ATP"/>
    <property type="match status" value="1"/>
</dbReference>
<evidence type="ECO:0000313" key="14">
    <source>
        <dbReference type="Proteomes" id="UP000054776"/>
    </source>
</evidence>
<dbReference type="OrthoDB" id="5916455at2759"/>
<feature type="domain" description="SH2" evidence="11">
    <location>
        <begin position="964"/>
        <end position="1055"/>
    </location>
</feature>
<dbReference type="PRINTS" id="PR00109">
    <property type="entry name" value="TYRKINASE"/>
</dbReference>
<dbReference type="InterPro" id="IPR000719">
    <property type="entry name" value="Prot_kinase_dom"/>
</dbReference>
<evidence type="ECO:0000256" key="7">
    <source>
        <dbReference type="PROSITE-ProRule" id="PRU00191"/>
    </source>
</evidence>
<dbReference type="InterPro" id="IPR020635">
    <property type="entry name" value="Tyr_kinase_cat_dom"/>
</dbReference>
<evidence type="ECO:0000256" key="5">
    <source>
        <dbReference type="ARBA" id="ARBA00023137"/>
    </source>
</evidence>
<dbReference type="PROSITE" id="PS50011">
    <property type="entry name" value="PROTEIN_KINASE_DOM"/>
    <property type="match status" value="3"/>
</dbReference>
<dbReference type="eggNOG" id="KOG0194">
    <property type="taxonomic scope" value="Eukaryota"/>
</dbReference>
<evidence type="ECO:0000259" key="11">
    <source>
        <dbReference type="PROSITE" id="PS50001"/>
    </source>
</evidence>
<evidence type="ECO:0000256" key="3">
    <source>
        <dbReference type="ARBA" id="ARBA00022777"/>
    </source>
</evidence>
<name>A0A0V1BAU0_TRISP</name>
<dbReference type="SMART" id="SM00252">
    <property type="entry name" value="SH2"/>
    <property type="match status" value="3"/>
</dbReference>
<proteinExistence type="inferred from homology"/>
<dbReference type="EC" id="2.7.10.2" evidence="9"/>
<dbReference type="InterPro" id="IPR011009">
    <property type="entry name" value="Kinase-like_dom_sf"/>
</dbReference>
<evidence type="ECO:0000256" key="6">
    <source>
        <dbReference type="ARBA" id="ARBA00051245"/>
    </source>
</evidence>
<feature type="domain" description="Protein kinase" evidence="12">
    <location>
        <begin position="1072"/>
        <end position="1331"/>
    </location>
</feature>
<dbReference type="EMBL" id="JYDH01000073">
    <property type="protein sequence ID" value="KRY34055.1"/>
    <property type="molecule type" value="Genomic_DNA"/>
</dbReference>
<evidence type="ECO:0000256" key="4">
    <source>
        <dbReference type="ARBA" id="ARBA00022840"/>
    </source>
</evidence>
<dbReference type="SUPFAM" id="SSF56112">
    <property type="entry name" value="Protein kinase-like (PK-like)"/>
    <property type="match status" value="3"/>
</dbReference>
<dbReference type="PROSITE" id="PS00109">
    <property type="entry name" value="PROTEIN_KINASE_TYR"/>
    <property type="match status" value="3"/>
</dbReference>
<comment type="catalytic activity">
    <reaction evidence="6 9">
        <text>L-tyrosyl-[protein] + ATP = O-phospho-L-tyrosyl-[protein] + ADP + H(+)</text>
        <dbReference type="Rhea" id="RHEA:10596"/>
        <dbReference type="Rhea" id="RHEA-COMP:10136"/>
        <dbReference type="Rhea" id="RHEA-COMP:20101"/>
        <dbReference type="ChEBI" id="CHEBI:15378"/>
        <dbReference type="ChEBI" id="CHEBI:30616"/>
        <dbReference type="ChEBI" id="CHEBI:46858"/>
        <dbReference type="ChEBI" id="CHEBI:61978"/>
        <dbReference type="ChEBI" id="CHEBI:456216"/>
        <dbReference type="EC" id="2.7.10.2"/>
    </reaction>
</comment>
<dbReference type="InterPro" id="IPR035849">
    <property type="entry name" value="Fes/Fps/Fer_SH2"/>
</dbReference>
<organism evidence="13 14">
    <name type="scientific">Trichinella spiralis</name>
    <name type="common">Trichina worm</name>
    <dbReference type="NCBI Taxonomy" id="6334"/>
    <lineage>
        <taxon>Eukaryota</taxon>
        <taxon>Metazoa</taxon>
        <taxon>Ecdysozoa</taxon>
        <taxon>Nematoda</taxon>
        <taxon>Enoplea</taxon>
        <taxon>Dorylaimia</taxon>
        <taxon>Trichinellida</taxon>
        <taxon>Trichinellidae</taxon>
        <taxon>Trichinella</taxon>
    </lineage>
</organism>
<accession>A0A0V1BAU0</accession>
<dbReference type="InterPro" id="IPR000980">
    <property type="entry name" value="SH2"/>
</dbReference>
<dbReference type="Proteomes" id="UP000054776">
    <property type="component" value="Unassembled WGS sequence"/>
</dbReference>
<dbReference type="InterPro" id="IPR001245">
    <property type="entry name" value="Ser-Thr/Tyr_kinase_cat_dom"/>
</dbReference>
<evidence type="ECO:0000256" key="10">
    <source>
        <dbReference type="SAM" id="MobiDB-lite"/>
    </source>
</evidence>
<keyword evidence="3 9" id="KW-0418">Kinase</keyword>
<feature type="domain" description="Protein kinase" evidence="12">
    <location>
        <begin position="197"/>
        <end position="455"/>
    </location>
</feature>
<keyword evidence="4 8" id="KW-0067">ATP-binding</keyword>
<gene>
    <name evidence="13" type="primary">Fps85D</name>
    <name evidence="13" type="ORF">T01_4768</name>
</gene>
<keyword evidence="2 8" id="KW-0547">Nucleotide-binding</keyword>
<feature type="domain" description="SH2" evidence="11">
    <location>
        <begin position="534"/>
        <end position="625"/>
    </location>
</feature>
<keyword evidence="7" id="KW-0727">SH2 domain</keyword>
<dbReference type="STRING" id="6334.A0A0V1BAU0"/>
<reference evidence="13 14" key="1">
    <citation type="submission" date="2015-01" db="EMBL/GenBank/DDBJ databases">
        <title>Evolution of Trichinella species and genotypes.</title>
        <authorList>
            <person name="Korhonen P.K."/>
            <person name="Edoardo P."/>
            <person name="Giuseppe L.R."/>
            <person name="Gasser R.B."/>
        </authorList>
    </citation>
    <scope>NUCLEOTIDE SEQUENCE [LARGE SCALE GENOMIC DNA]</scope>
    <source>
        <strain evidence="13">ISS3</strain>
    </source>
</reference>
<evidence type="ECO:0000256" key="2">
    <source>
        <dbReference type="ARBA" id="ARBA00022741"/>
    </source>
</evidence>
<keyword evidence="14" id="KW-1185">Reference proteome</keyword>
<keyword evidence="1 9" id="KW-0808">Transferase</keyword>
<dbReference type="Pfam" id="PF00017">
    <property type="entry name" value="SH2"/>
    <property type="match status" value="3"/>
</dbReference>
<feature type="binding site" evidence="8">
    <location>
        <position position="228"/>
    </location>
    <ligand>
        <name>ATP</name>
        <dbReference type="ChEBI" id="CHEBI:30616"/>
    </ligand>
</feature>
<keyword evidence="5 9" id="KW-0829">Tyrosine-protein kinase</keyword>
<dbReference type="CDD" id="cd10361">
    <property type="entry name" value="SH2_Fps_family"/>
    <property type="match status" value="2"/>
</dbReference>
<dbReference type="InterPro" id="IPR050198">
    <property type="entry name" value="Non-receptor_tyrosine_kinases"/>
</dbReference>
<sequence>MTERTTRKKSTFVADTVKDNKGVKKTSYEAENHSNESSEDMTMSTETSQLSKIEVEEVTVRRCSNSTLYRTKPNPIREYYQKVLMNERFYHGYLPLKDATEILKYQPSGYFLVHVTNECGFLNPVVLSVKHYADVIHHTLEVGVTGKCYTANRMFETVSHIIEHHVQSGQFIDDSINFRLIAPANLCDWQIKTENVIIMKNIIGTGCFSNVTFALHVDNGKYIEAAAKCPKEVAEVDTVGMMYTEHRLLQQLDCPYIIKPFGITVFTEIPMMVMEYANGGSLLHYLNDYSIKIKRKFKFCLQIASALQYLKRKNLIHRDIAARNCLVFKSTHKIIAKLSDFNLCKEITEEEEDMPYISLRWSAPESLRECLWSFESDLWMFGVLMWEIFTNALNPHDQANFENTAEFCSYLMNGNTLEMLPEIPLEIQTIILRLNSINPAERGELETVRKNKPRIYIPCRDDKGNDDTCFLLKNQSNTNKPNARVKPMQKNQPAKAEVVDTMTRNGSSVLTASKSNSRNRMRELYRKQLYNESYFHGYLTQKDANDILKYKPNGYFLVHTTNERGDLNPVVLSVNYYGQIVHHPLHVGILGKCFGRTKVFDSVSDMIAHHMESGEFIENRIKFQLKTAANVSDWQIKTNKVLIIRHDIAKGSFSNVSYGFYTHNKKYNEVAIKCPTDVTSVDTVGMMYTEHRLLQQLDCPYIIKPFGITVFAEIPMMIMEYANRGNLEDCLKNGSIKIKRKIQFCLQIASALKYLKTKKLIHRDIAAKNCLLFIDFENATAKLSDFKLCKAISEKEKDLPSILLRWSAPESLSESLWSYQSDLWMLGVLMWEIFTNALNPHDKANFENTAEFCSYLMNGNTLEMLPEIPLAIQTIILRLTSINPADRGKVETVVKDLLCLSTMNDQKKNKPVAQVNPMPQIQPCKTKVEDAVTRNGCSVVTARKLKANNPMREFYRKKLYNESYFHGYLTEKDAYDILKNKPNGYFMVHITNEHGILKPLVLSVKFDGEVVHHQLNVSILGKCFVRTRVFDSVSDMIAHHMESGEFIEDRIKFQLITAANFSDWQIKTDNVLIIEHDIAQGSFSSVSYGFHIHNNKYNDAAIKCPTDVPWADTIGMMYTEHRLLQQLDCPYIIKPIGMTVFAEIPMMVMEYANAGSLDNCLKKLSFKINCKIEFCLQIASALKYLKTKKLIHRDIAARNCLLFKDVEKATAKLSDFNLCKEVSEQEKGFPSIPLRWSAPESLIASSFSYKSDLWMLGVLMWEIFTNALNPHDKANFENTAEFCSYLMNGNTLEMLPEIPLAIQTIILRLTSINPADRGKVETVVKELNTLLREC</sequence>
<evidence type="ECO:0000313" key="13">
    <source>
        <dbReference type="EMBL" id="KRY34055.1"/>
    </source>
</evidence>
<dbReference type="Gene3D" id="3.30.505.10">
    <property type="entry name" value="SH2 domain"/>
    <property type="match status" value="3"/>
</dbReference>
<evidence type="ECO:0000256" key="8">
    <source>
        <dbReference type="PROSITE-ProRule" id="PRU10141"/>
    </source>
</evidence>
<feature type="domain" description="Protein kinase" evidence="12">
    <location>
        <begin position="642"/>
        <end position="903"/>
    </location>
</feature>
<dbReference type="PANTHER" id="PTHR24418">
    <property type="entry name" value="TYROSINE-PROTEIN KINASE"/>
    <property type="match status" value="1"/>
</dbReference>
<dbReference type="InterPro" id="IPR036860">
    <property type="entry name" value="SH2_dom_sf"/>
</dbReference>
<comment type="caution">
    <text evidence="13">The sequence shown here is derived from an EMBL/GenBank/DDBJ whole genome shotgun (WGS) entry which is preliminary data.</text>
</comment>
<dbReference type="SUPFAM" id="SSF55550">
    <property type="entry name" value="SH2 domain"/>
    <property type="match status" value="3"/>
</dbReference>